<feature type="repeat" description="TPR" evidence="1">
    <location>
        <begin position="90"/>
        <end position="123"/>
    </location>
</feature>
<dbReference type="GeneID" id="93013397"/>
<dbReference type="Pfam" id="PF25058">
    <property type="entry name" value="ARM_TT21"/>
    <property type="match status" value="1"/>
</dbReference>
<dbReference type="SUPFAM" id="SSF48452">
    <property type="entry name" value="TPR-like"/>
    <property type="match status" value="1"/>
</dbReference>
<evidence type="ECO:0000313" key="3">
    <source>
        <dbReference type="Proteomes" id="UP000008080"/>
    </source>
</evidence>
<keyword evidence="3" id="KW-1185">Reference proteome</keyword>
<dbReference type="InterPro" id="IPR019734">
    <property type="entry name" value="TPR_rpt"/>
</dbReference>
<dbReference type="Gene3D" id="1.25.40.10">
    <property type="entry name" value="Tetratricopeptide repeat domain"/>
    <property type="match status" value="1"/>
</dbReference>
<dbReference type="HOGENOM" id="CLU_1010700_0_0_7"/>
<dbReference type="KEGG" id="bba:Bd2490"/>
<keyword evidence="1" id="KW-0802">TPR repeat</keyword>
<dbReference type="SMART" id="SM00028">
    <property type="entry name" value="TPR"/>
    <property type="match status" value="3"/>
</dbReference>
<dbReference type="STRING" id="264462.Bd2490"/>
<proteinExistence type="predicted"/>
<name>Q6MKB5_BDEBA</name>
<sequence length="275" mass="31210">MPKIEASTIEKYQSLLEKDPNSQVFAPLAEAYREMGMLQEARKTVTAGVQRHPQFVGGLVTYAKVLRDLGELSKALETLKKATALSSENILAHQLMAEVHLAQKNPKDALKSFKMVLFLNPNSKSAQKAVQKLESLTADEYDEDVFAMTKLPEVNLESSATPTGREPDFGIEEVVIRPTPVTTNKALERMLSLIDAFIVRNDLEKAHALLKDTRLEFGDHPEIQRRMKTLQVRYNDTDEAIPLKPIQPREQLIRERKLEVLEMMLRKIEDYRAQG</sequence>
<reference evidence="2 3" key="1">
    <citation type="journal article" date="2004" name="Science">
        <title>A predator unmasked: life cycle of Bdellovibrio bacteriovorus from a genomic perspective.</title>
        <authorList>
            <person name="Rendulic S."/>
            <person name="Jagtap P."/>
            <person name="Rosinus A."/>
            <person name="Eppinger M."/>
            <person name="Baar C."/>
            <person name="Lanz C."/>
            <person name="Keller H."/>
            <person name="Lambert C."/>
            <person name="Evans K.J."/>
            <person name="Goesmann A."/>
            <person name="Meyer F."/>
            <person name="Sockett R.E."/>
            <person name="Schuster S.C."/>
        </authorList>
    </citation>
    <scope>NUCLEOTIDE SEQUENCE [LARGE SCALE GENOMIC DNA]</scope>
    <source>
        <strain evidence="3">ATCC 15356 / DSM 50701 / NCIMB 9529 / HD100</strain>
    </source>
</reference>
<gene>
    <name evidence="2" type="ordered locus">Bd2490</name>
</gene>
<dbReference type="EMBL" id="BX842652">
    <property type="protein sequence ID" value="CAE80293.1"/>
    <property type="molecule type" value="Genomic_DNA"/>
</dbReference>
<dbReference type="Proteomes" id="UP000008080">
    <property type="component" value="Chromosome"/>
</dbReference>
<dbReference type="PROSITE" id="PS50005">
    <property type="entry name" value="TPR"/>
    <property type="match status" value="1"/>
</dbReference>
<protein>
    <submittedName>
        <fullName evidence="2">Uncharacterized protein</fullName>
    </submittedName>
</protein>
<organism evidence="2 3">
    <name type="scientific">Bdellovibrio bacteriovorus (strain ATCC 15356 / DSM 50701 / NCIMB 9529 / HD100)</name>
    <dbReference type="NCBI Taxonomy" id="264462"/>
    <lineage>
        <taxon>Bacteria</taxon>
        <taxon>Pseudomonadati</taxon>
        <taxon>Bdellovibrionota</taxon>
        <taxon>Bdellovibrionia</taxon>
        <taxon>Bdellovibrionales</taxon>
        <taxon>Pseudobdellovibrionaceae</taxon>
        <taxon>Bdellovibrio</taxon>
    </lineage>
</organism>
<evidence type="ECO:0000256" key="1">
    <source>
        <dbReference type="PROSITE-ProRule" id="PRU00339"/>
    </source>
</evidence>
<dbReference type="eggNOG" id="COG0457">
    <property type="taxonomic scope" value="Bacteria"/>
</dbReference>
<evidence type="ECO:0000313" key="2">
    <source>
        <dbReference type="EMBL" id="CAE80293.1"/>
    </source>
</evidence>
<dbReference type="RefSeq" id="WP_011164896.1">
    <property type="nucleotide sequence ID" value="NC_005363.1"/>
</dbReference>
<dbReference type="AlphaFoldDB" id="Q6MKB5"/>
<dbReference type="InterPro" id="IPR011990">
    <property type="entry name" value="TPR-like_helical_dom_sf"/>
</dbReference>
<accession>Q6MKB5</accession>